<dbReference type="SUPFAM" id="SSF51735">
    <property type="entry name" value="NAD(P)-binding Rossmann-fold domains"/>
    <property type="match status" value="1"/>
</dbReference>
<dbReference type="GO" id="GO:0005783">
    <property type="term" value="C:endoplasmic reticulum"/>
    <property type="evidence" value="ECO:0000318"/>
    <property type="project" value="GO_Central"/>
</dbReference>
<comment type="similarity">
    <text evidence="1 4">Belongs to the short-chain dehydrogenases/reductases (SDR) family.</text>
</comment>
<evidence type="ECO:0008006" key="7">
    <source>
        <dbReference type="Google" id="ProtNLM"/>
    </source>
</evidence>
<dbReference type="InterPro" id="IPR002347">
    <property type="entry name" value="SDR_fam"/>
</dbReference>
<gene>
    <name evidence="5" type="ORF">DAPPUDRAFT_226844</name>
</gene>
<dbReference type="AlphaFoldDB" id="E9H207"/>
<keyword evidence="3" id="KW-0560">Oxidoreductase</keyword>
<dbReference type="STRING" id="6669.E9H207"/>
<dbReference type="KEGG" id="dpx:DAPPUDRAFT_226844"/>
<dbReference type="Pfam" id="PF00106">
    <property type="entry name" value="adh_short"/>
    <property type="match status" value="1"/>
</dbReference>
<evidence type="ECO:0000313" key="5">
    <source>
        <dbReference type="EMBL" id="EFX74260.1"/>
    </source>
</evidence>
<dbReference type="Gene3D" id="3.40.50.720">
    <property type="entry name" value="NAD(P)-binding Rossmann-like Domain"/>
    <property type="match status" value="1"/>
</dbReference>
<dbReference type="InParanoid" id="E9H207"/>
<dbReference type="OrthoDB" id="5545019at2759"/>
<dbReference type="HOGENOM" id="CLU_010194_38_0_1"/>
<name>E9H207_DAPPU</name>
<evidence type="ECO:0000256" key="2">
    <source>
        <dbReference type="ARBA" id="ARBA00022857"/>
    </source>
</evidence>
<evidence type="ECO:0000256" key="3">
    <source>
        <dbReference type="ARBA" id="ARBA00023002"/>
    </source>
</evidence>
<dbReference type="PRINTS" id="PR00080">
    <property type="entry name" value="SDRFAMILY"/>
</dbReference>
<evidence type="ECO:0000256" key="1">
    <source>
        <dbReference type="ARBA" id="ARBA00006484"/>
    </source>
</evidence>
<dbReference type="eggNOG" id="KOG1014">
    <property type="taxonomic scope" value="Eukaryota"/>
</dbReference>
<reference evidence="5 6" key="1">
    <citation type="journal article" date="2011" name="Science">
        <title>The ecoresponsive genome of Daphnia pulex.</title>
        <authorList>
            <person name="Colbourne J.K."/>
            <person name="Pfrender M.E."/>
            <person name="Gilbert D."/>
            <person name="Thomas W.K."/>
            <person name="Tucker A."/>
            <person name="Oakley T.H."/>
            <person name="Tokishita S."/>
            <person name="Aerts A."/>
            <person name="Arnold G.J."/>
            <person name="Basu M.K."/>
            <person name="Bauer D.J."/>
            <person name="Caceres C.E."/>
            <person name="Carmel L."/>
            <person name="Casola C."/>
            <person name="Choi J.H."/>
            <person name="Detter J.C."/>
            <person name="Dong Q."/>
            <person name="Dusheyko S."/>
            <person name="Eads B.D."/>
            <person name="Frohlich T."/>
            <person name="Geiler-Samerotte K.A."/>
            <person name="Gerlach D."/>
            <person name="Hatcher P."/>
            <person name="Jogdeo S."/>
            <person name="Krijgsveld J."/>
            <person name="Kriventseva E.V."/>
            <person name="Kultz D."/>
            <person name="Laforsch C."/>
            <person name="Lindquist E."/>
            <person name="Lopez J."/>
            <person name="Manak J.R."/>
            <person name="Muller J."/>
            <person name="Pangilinan J."/>
            <person name="Patwardhan R.P."/>
            <person name="Pitluck S."/>
            <person name="Pritham E.J."/>
            <person name="Rechtsteiner A."/>
            <person name="Rho M."/>
            <person name="Rogozin I.B."/>
            <person name="Sakarya O."/>
            <person name="Salamov A."/>
            <person name="Schaack S."/>
            <person name="Shapiro H."/>
            <person name="Shiga Y."/>
            <person name="Skalitzky C."/>
            <person name="Smith Z."/>
            <person name="Souvorov A."/>
            <person name="Sung W."/>
            <person name="Tang Z."/>
            <person name="Tsuchiya D."/>
            <person name="Tu H."/>
            <person name="Vos H."/>
            <person name="Wang M."/>
            <person name="Wolf Y.I."/>
            <person name="Yamagata H."/>
            <person name="Yamada T."/>
            <person name="Ye Y."/>
            <person name="Shaw J.R."/>
            <person name="Andrews J."/>
            <person name="Crease T.J."/>
            <person name="Tang H."/>
            <person name="Lucas S.M."/>
            <person name="Robertson H.M."/>
            <person name="Bork P."/>
            <person name="Koonin E.V."/>
            <person name="Zdobnov E.M."/>
            <person name="Grigoriev I.V."/>
            <person name="Lynch M."/>
            <person name="Boore J.L."/>
        </authorList>
    </citation>
    <scope>NUCLEOTIDE SEQUENCE [LARGE SCALE GENOMIC DNA]</scope>
</reference>
<dbReference type="PANTHER" id="PTHR43899">
    <property type="entry name" value="RH59310P"/>
    <property type="match status" value="1"/>
</dbReference>
<dbReference type="Proteomes" id="UP000000305">
    <property type="component" value="Unassembled WGS sequence"/>
</dbReference>
<dbReference type="PIRSF" id="PIRSF000126">
    <property type="entry name" value="11-beta-HSD1"/>
    <property type="match status" value="1"/>
</dbReference>
<proteinExistence type="inferred from homology"/>
<sequence>MSGLEILGFLTALVLTLKIVYNLSHFVYTTFVGRLLGHGLVISKCGPWAVVTGATDGIGKSYARLLAAEGLNVVLISRTPAKLEKVANEIKSDFSSVDIKTIAVDFTDGNSIYSKIEAELSQLEVGILVNNVGMAVGFAERFVEIADEKSLNDIVNCNILSMVRMSRLILPQMIERKRGVIVNIGSISGAFSTPLATIYGATKAFVDKFSRDLSAEVKDSGVTVQTVHPGFVVTNMSKLRRSTWTAPTPDTFAKAALSNLGLDDRTAGFWFHKIQLYWGEMVRFLIPGIMATHTIKFMESYRQKVLNRANKSK</sequence>
<protein>
    <recommendedName>
        <fullName evidence="7">Steroid dehydrogenase</fullName>
    </recommendedName>
</protein>
<evidence type="ECO:0000256" key="4">
    <source>
        <dbReference type="RuleBase" id="RU000363"/>
    </source>
</evidence>
<accession>E9H207</accession>
<dbReference type="PRINTS" id="PR00081">
    <property type="entry name" value="GDHRDH"/>
</dbReference>
<keyword evidence="2" id="KW-0521">NADP</keyword>
<dbReference type="EMBL" id="GL732584">
    <property type="protein sequence ID" value="EFX74260.1"/>
    <property type="molecule type" value="Genomic_DNA"/>
</dbReference>
<dbReference type="InterPro" id="IPR036291">
    <property type="entry name" value="NAD(P)-bd_dom_sf"/>
</dbReference>
<keyword evidence="6" id="KW-1185">Reference proteome</keyword>
<dbReference type="FunFam" id="3.40.50.720:FF:000137">
    <property type="entry name" value="Hydroxysteroid (17-beta) dehydrogenase 3"/>
    <property type="match status" value="1"/>
</dbReference>
<dbReference type="CDD" id="cd05356">
    <property type="entry name" value="17beta-HSD1_like_SDR_c"/>
    <property type="match status" value="1"/>
</dbReference>
<evidence type="ECO:0000313" key="6">
    <source>
        <dbReference type="Proteomes" id="UP000000305"/>
    </source>
</evidence>
<dbReference type="InterPro" id="IPR051019">
    <property type="entry name" value="VLCFA-Steroid_DH"/>
</dbReference>
<organism evidence="5 6">
    <name type="scientific">Daphnia pulex</name>
    <name type="common">Water flea</name>
    <dbReference type="NCBI Taxonomy" id="6669"/>
    <lineage>
        <taxon>Eukaryota</taxon>
        <taxon>Metazoa</taxon>
        <taxon>Ecdysozoa</taxon>
        <taxon>Arthropoda</taxon>
        <taxon>Crustacea</taxon>
        <taxon>Branchiopoda</taxon>
        <taxon>Diplostraca</taxon>
        <taxon>Cladocera</taxon>
        <taxon>Anomopoda</taxon>
        <taxon>Daphniidae</taxon>
        <taxon>Daphnia</taxon>
    </lineage>
</organism>
<dbReference type="OMA" id="WTHALLW"/>
<dbReference type="PANTHER" id="PTHR43899:SF13">
    <property type="entry name" value="RH59310P"/>
    <property type="match status" value="1"/>
</dbReference>
<dbReference type="GO" id="GO:0016491">
    <property type="term" value="F:oxidoreductase activity"/>
    <property type="evidence" value="ECO:0000318"/>
    <property type="project" value="GO_Central"/>
</dbReference>